<dbReference type="GO" id="GO:0005886">
    <property type="term" value="C:plasma membrane"/>
    <property type="evidence" value="ECO:0007669"/>
    <property type="project" value="UniProtKB-SubCell"/>
</dbReference>
<dbReference type="GO" id="GO:0007165">
    <property type="term" value="P:signal transduction"/>
    <property type="evidence" value="ECO:0007669"/>
    <property type="project" value="UniProtKB-KW"/>
</dbReference>
<evidence type="ECO:0000256" key="7">
    <source>
        <dbReference type="SAM" id="Coils"/>
    </source>
</evidence>
<evidence type="ECO:0000313" key="11">
    <source>
        <dbReference type="EMBL" id="GAE25595.1"/>
    </source>
</evidence>
<dbReference type="STRING" id="1236970.JCM9140_1597"/>
<sequence length="569" mass="62115">MRIRNKLFLGFGLVLLTALGAFLIAYTALQDVAKQYRHLAEQEIQALHLAQQIQFEDLTLTDSVRGVIIEPNNREERDRYDQYAITIDEHINAVLPLVSSERAEQIFVELDLHNQQLIELEEEMLQLAGTNDERVLEIFNGEYAEVRQIFSSHIEEFKQIQLESIASQIEVDEAMIAQRSIFGIIGLVVALIIGGLIAFFISRQTTKPLTEVVHKLEEISSNEGDLTARISVSSKDEIGQLSIAFNKMLDTIQSILQDVTKVTNDVASSSEELSASAEQNEQATKQITMSIQSIASGSEQQLLSSGDIEHSIMEMRNGLQQIAISSQTVSDSAGITTEVAVQGNRVVQQAVNQMKLIHSTVGEANDRTNDLSDLTQKIGQISNMITNIAEQTNLLALNASIEAARVGEHGKGFAVVANEVRKLAEESKKSAAQITEIIHQVLINTNLVSNVIKKGESEVNSGIILVNEAGTAFEEILQSVKEVTKQIQDVSMASGDMSSGVGQVAVAVENLSDISKQSTASSQNVAASSEEQLASIEEITMSAENLSKMADLLQGTVGKFKIHEKSKGN</sequence>
<feature type="coiled-coil region" evidence="7">
    <location>
        <begin position="103"/>
        <end position="130"/>
    </location>
</feature>
<accession>W4Q0X9</accession>
<dbReference type="EMBL" id="BAUT01000011">
    <property type="protein sequence ID" value="GAE25595.1"/>
    <property type="molecule type" value="Genomic_DNA"/>
</dbReference>
<dbReference type="OrthoDB" id="107771at2"/>
<dbReference type="InterPro" id="IPR004090">
    <property type="entry name" value="Chemotax_Me-accpt_rcpt"/>
</dbReference>
<evidence type="ECO:0000313" key="12">
    <source>
        <dbReference type="Proteomes" id="UP000018890"/>
    </source>
</evidence>
<dbReference type="SMART" id="SM00283">
    <property type="entry name" value="MA"/>
    <property type="match status" value="1"/>
</dbReference>
<dbReference type="RefSeq" id="WP_052002120.1">
    <property type="nucleotide sequence ID" value="NZ_BAUT01000011.1"/>
</dbReference>
<evidence type="ECO:0000256" key="6">
    <source>
        <dbReference type="PROSITE-ProRule" id="PRU00284"/>
    </source>
</evidence>
<dbReference type="Gene3D" id="1.10.287.950">
    <property type="entry name" value="Methyl-accepting chemotaxis protein"/>
    <property type="match status" value="1"/>
</dbReference>
<keyword evidence="2" id="KW-1003">Cell membrane</keyword>
<dbReference type="CDD" id="cd11386">
    <property type="entry name" value="MCP_signal"/>
    <property type="match status" value="1"/>
</dbReference>
<keyword evidence="8" id="KW-0812">Transmembrane</keyword>
<dbReference type="Pfam" id="PF12729">
    <property type="entry name" value="4HB_MCP_1"/>
    <property type="match status" value="1"/>
</dbReference>
<comment type="caution">
    <text evidence="11">The sequence shown here is derived from an EMBL/GenBank/DDBJ whole genome shotgun (WGS) entry which is preliminary data.</text>
</comment>
<dbReference type="PANTHER" id="PTHR32089:SF112">
    <property type="entry name" value="LYSOZYME-LIKE PROTEIN-RELATED"/>
    <property type="match status" value="1"/>
</dbReference>
<feature type="transmembrane region" description="Helical" evidence="8">
    <location>
        <begin position="181"/>
        <end position="201"/>
    </location>
</feature>
<dbReference type="SMART" id="SM00304">
    <property type="entry name" value="HAMP"/>
    <property type="match status" value="1"/>
</dbReference>
<keyword evidence="3 8" id="KW-0472">Membrane</keyword>
<dbReference type="PANTHER" id="PTHR32089">
    <property type="entry name" value="METHYL-ACCEPTING CHEMOTAXIS PROTEIN MCPB"/>
    <property type="match status" value="1"/>
</dbReference>
<feature type="domain" description="Methyl-accepting transducer" evidence="9">
    <location>
        <begin position="276"/>
        <end position="512"/>
    </location>
</feature>
<evidence type="ECO:0000256" key="1">
    <source>
        <dbReference type="ARBA" id="ARBA00004236"/>
    </source>
</evidence>
<dbReference type="PROSITE" id="PS50885">
    <property type="entry name" value="HAMP"/>
    <property type="match status" value="1"/>
</dbReference>
<protein>
    <submittedName>
        <fullName evidence="11">Methyl-accepting chemotaxis protein</fullName>
    </submittedName>
</protein>
<keyword evidence="8" id="KW-1133">Transmembrane helix</keyword>
<dbReference type="SUPFAM" id="SSF58104">
    <property type="entry name" value="Methyl-accepting chemotaxis protein (MCP) signaling domain"/>
    <property type="match status" value="1"/>
</dbReference>
<dbReference type="InterPro" id="IPR024478">
    <property type="entry name" value="HlyB_4HB_MCP"/>
</dbReference>
<reference evidence="11" key="1">
    <citation type="journal article" date="2014" name="Genome Announc.">
        <title>Draft Genome Sequences of Three Alkaliphilic Bacillus Strains, Bacillus wakoensis JCM 9140T, Bacillus akibai JCM 9157T, and Bacillus hemicellulosilyticus JCM 9152T.</title>
        <authorList>
            <person name="Yuki M."/>
            <person name="Oshima K."/>
            <person name="Suda W."/>
            <person name="Oshida Y."/>
            <person name="Kitamura K."/>
            <person name="Iida T."/>
            <person name="Hattori M."/>
            <person name="Ohkuma M."/>
        </authorList>
    </citation>
    <scope>NUCLEOTIDE SEQUENCE [LARGE SCALE GENOMIC DNA]</scope>
    <source>
        <strain evidence="11">JCM 9140</strain>
    </source>
</reference>
<evidence type="ECO:0000256" key="2">
    <source>
        <dbReference type="ARBA" id="ARBA00022475"/>
    </source>
</evidence>
<feature type="domain" description="HAMP" evidence="10">
    <location>
        <begin position="203"/>
        <end position="257"/>
    </location>
</feature>
<evidence type="ECO:0000256" key="4">
    <source>
        <dbReference type="ARBA" id="ARBA00023224"/>
    </source>
</evidence>
<keyword evidence="7" id="KW-0175">Coiled coil</keyword>
<dbReference type="Proteomes" id="UP000018890">
    <property type="component" value="Unassembled WGS sequence"/>
</dbReference>
<comment type="similarity">
    <text evidence="5">Belongs to the methyl-accepting chemotaxis (MCP) protein family.</text>
</comment>
<dbReference type="PRINTS" id="PR00260">
    <property type="entry name" value="CHEMTRNSDUCR"/>
</dbReference>
<name>W4Q0X9_9BACI</name>
<dbReference type="Pfam" id="PF00672">
    <property type="entry name" value="HAMP"/>
    <property type="match status" value="1"/>
</dbReference>
<organism evidence="11 12">
    <name type="scientific">Halalkalibacter wakoensis JCM 9140</name>
    <dbReference type="NCBI Taxonomy" id="1236970"/>
    <lineage>
        <taxon>Bacteria</taxon>
        <taxon>Bacillati</taxon>
        <taxon>Bacillota</taxon>
        <taxon>Bacilli</taxon>
        <taxon>Bacillales</taxon>
        <taxon>Bacillaceae</taxon>
        <taxon>Halalkalibacter</taxon>
    </lineage>
</organism>
<evidence type="ECO:0000259" key="9">
    <source>
        <dbReference type="PROSITE" id="PS50111"/>
    </source>
</evidence>
<keyword evidence="4 6" id="KW-0807">Transducer</keyword>
<comment type="subcellular location">
    <subcellularLocation>
        <location evidence="1">Cell membrane</location>
    </subcellularLocation>
</comment>
<dbReference type="CDD" id="cd06225">
    <property type="entry name" value="HAMP"/>
    <property type="match status" value="1"/>
</dbReference>
<keyword evidence="12" id="KW-1185">Reference proteome</keyword>
<dbReference type="InterPro" id="IPR003660">
    <property type="entry name" value="HAMP_dom"/>
</dbReference>
<evidence type="ECO:0000256" key="3">
    <source>
        <dbReference type="ARBA" id="ARBA00023136"/>
    </source>
</evidence>
<evidence type="ECO:0000256" key="8">
    <source>
        <dbReference type="SAM" id="Phobius"/>
    </source>
</evidence>
<dbReference type="GO" id="GO:0006935">
    <property type="term" value="P:chemotaxis"/>
    <property type="evidence" value="ECO:0007669"/>
    <property type="project" value="InterPro"/>
</dbReference>
<dbReference type="PROSITE" id="PS50111">
    <property type="entry name" value="CHEMOTAXIS_TRANSDUC_2"/>
    <property type="match status" value="1"/>
</dbReference>
<dbReference type="Pfam" id="PF00015">
    <property type="entry name" value="MCPsignal"/>
    <property type="match status" value="1"/>
</dbReference>
<proteinExistence type="inferred from homology"/>
<evidence type="ECO:0000259" key="10">
    <source>
        <dbReference type="PROSITE" id="PS50885"/>
    </source>
</evidence>
<gene>
    <name evidence="11" type="ORF">JCM9140_1597</name>
</gene>
<dbReference type="AlphaFoldDB" id="W4Q0X9"/>
<dbReference type="GO" id="GO:0004888">
    <property type="term" value="F:transmembrane signaling receptor activity"/>
    <property type="evidence" value="ECO:0007669"/>
    <property type="project" value="InterPro"/>
</dbReference>
<dbReference type="InterPro" id="IPR004089">
    <property type="entry name" value="MCPsignal_dom"/>
</dbReference>
<evidence type="ECO:0000256" key="5">
    <source>
        <dbReference type="ARBA" id="ARBA00029447"/>
    </source>
</evidence>
<dbReference type="Gene3D" id="6.10.340.10">
    <property type="match status" value="1"/>
</dbReference>